<evidence type="ECO:0000313" key="2">
    <source>
        <dbReference type="EMBL" id="SDD37432.1"/>
    </source>
</evidence>
<dbReference type="GO" id="GO:0008270">
    <property type="term" value="F:zinc ion binding"/>
    <property type="evidence" value="ECO:0007669"/>
    <property type="project" value="InterPro"/>
</dbReference>
<dbReference type="STRING" id="1190417.SAMN05660690_4104"/>
<proteinExistence type="predicted"/>
<dbReference type="OrthoDB" id="5244068at2"/>
<dbReference type="Gene3D" id="1.10.30.50">
    <property type="match status" value="1"/>
</dbReference>
<reference evidence="3" key="1">
    <citation type="submission" date="2016-10" db="EMBL/GenBank/DDBJ databases">
        <authorList>
            <person name="Varghese N."/>
            <person name="Submissions S."/>
        </authorList>
    </citation>
    <scope>NUCLEOTIDE SEQUENCE [LARGE SCALE GENOMIC DNA]</scope>
    <source>
        <strain evidence="3">DSM 45421</strain>
    </source>
</reference>
<keyword evidence="2" id="KW-0540">Nuclease</keyword>
<organism evidence="2 3">
    <name type="scientific">Geodermatophilus telluris</name>
    <dbReference type="NCBI Taxonomy" id="1190417"/>
    <lineage>
        <taxon>Bacteria</taxon>
        <taxon>Bacillati</taxon>
        <taxon>Actinomycetota</taxon>
        <taxon>Actinomycetes</taxon>
        <taxon>Geodermatophilales</taxon>
        <taxon>Geodermatophilaceae</taxon>
        <taxon>Geodermatophilus</taxon>
    </lineage>
</organism>
<dbReference type="Pfam" id="PF01844">
    <property type="entry name" value="HNH"/>
    <property type="match status" value="1"/>
</dbReference>
<name>A0A1G6U7R1_9ACTN</name>
<sequence>MQTASVDGRGSGLIGEFDPSGHHLVQTASVDGKTLHWTHELISDVTPEGREFRWEAVVCVPVAARHPITLWTAARTALSEERRRTSSSTARHARRVRLEGATVERFDPIKVFERDGWHCRLCGGPVDRDLRWPDPASASLDHVVPLVVGGAHSRDNTQLAHWLCNVQKGARTEDPDDRPLR</sequence>
<dbReference type="EMBL" id="FMZF01000007">
    <property type="protein sequence ID" value="SDD37432.1"/>
    <property type="molecule type" value="Genomic_DNA"/>
</dbReference>
<evidence type="ECO:0000313" key="3">
    <source>
        <dbReference type="Proteomes" id="UP000199416"/>
    </source>
</evidence>
<keyword evidence="2" id="KW-0378">Hydrolase</keyword>
<dbReference type="Proteomes" id="UP000199416">
    <property type="component" value="Unassembled WGS sequence"/>
</dbReference>
<gene>
    <name evidence="2" type="ORF">SAMN05660690_4104</name>
</gene>
<dbReference type="AlphaFoldDB" id="A0A1G6U7R1"/>
<dbReference type="GO" id="GO:0004519">
    <property type="term" value="F:endonuclease activity"/>
    <property type="evidence" value="ECO:0007669"/>
    <property type="project" value="UniProtKB-KW"/>
</dbReference>
<dbReference type="InterPro" id="IPR002711">
    <property type="entry name" value="HNH"/>
</dbReference>
<protein>
    <submittedName>
        <fullName evidence="2">HNH endonuclease</fullName>
    </submittedName>
</protein>
<dbReference type="InterPro" id="IPR003615">
    <property type="entry name" value="HNH_nuc"/>
</dbReference>
<accession>A0A1G6U7R1</accession>
<keyword evidence="3" id="KW-1185">Reference proteome</keyword>
<dbReference type="SMART" id="SM00507">
    <property type="entry name" value="HNHc"/>
    <property type="match status" value="1"/>
</dbReference>
<evidence type="ECO:0000259" key="1">
    <source>
        <dbReference type="SMART" id="SM00507"/>
    </source>
</evidence>
<dbReference type="RefSeq" id="WP_091368232.1">
    <property type="nucleotide sequence ID" value="NZ_FMZF01000007.1"/>
</dbReference>
<dbReference type="GO" id="GO:0003676">
    <property type="term" value="F:nucleic acid binding"/>
    <property type="evidence" value="ECO:0007669"/>
    <property type="project" value="InterPro"/>
</dbReference>
<feature type="domain" description="HNH nuclease" evidence="1">
    <location>
        <begin position="106"/>
        <end position="166"/>
    </location>
</feature>
<keyword evidence="2" id="KW-0255">Endonuclease</keyword>